<dbReference type="SUPFAM" id="SSF47413">
    <property type="entry name" value="lambda repressor-like DNA-binding domains"/>
    <property type="match status" value="1"/>
</dbReference>
<feature type="region of interest" description="Disordered" evidence="1">
    <location>
        <begin position="1"/>
        <end position="35"/>
    </location>
</feature>
<feature type="region of interest" description="Disordered" evidence="1">
    <location>
        <begin position="157"/>
        <end position="213"/>
    </location>
</feature>
<dbReference type="InterPro" id="IPR050400">
    <property type="entry name" value="Bact_Cytoskel_RodZ"/>
</dbReference>
<dbReference type="AlphaFoldDB" id="U7DDI2"/>
<keyword evidence="2" id="KW-1133">Transmembrane helix</keyword>
<dbReference type="EMBL" id="ASJR01000003">
    <property type="protein sequence ID" value="ERP38946.1"/>
    <property type="molecule type" value="Genomic_DNA"/>
</dbReference>
<evidence type="ECO:0000256" key="2">
    <source>
        <dbReference type="SAM" id="Phobius"/>
    </source>
</evidence>
<evidence type="ECO:0000313" key="5">
    <source>
        <dbReference type="Proteomes" id="UP000017148"/>
    </source>
</evidence>
<dbReference type="eggNOG" id="COG1426">
    <property type="taxonomic scope" value="Bacteria"/>
</dbReference>
<gene>
    <name evidence="4" type="ORF">CALK_0434</name>
</gene>
<dbReference type="Proteomes" id="UP000017148">
    <property type="component" value="Unassembled WGS sequence"/>
</dbReference>
<dbReference type="PANTHER" id="PTHR34475:SF1">
    <property type="entry name" value="CYTOSKELETON PROTEIN RODZ"/>
    <property type="match status" value="1"/>
</dbReference>
<dbReference type="GO" id="GO:0003677">
    <property type="term" value="F:DNA binding"/>
    <property type="evidence" value="ECO:0007669"/>
    <property type="project" value="InterPro"/>
</dbReference>
<keyword evidence="2" id="KW-0812">Transmembrane</keyword>
<feature type="transmembrane region" description="Helical" evidence="2">
    <location>
        <begin position="132"/>
        <end position="150"/>
    </location>
</feature>
<feature type="compositionally biased region" description="Polar residues" evidence="1">
    <location>
        <begin position="1"/>
        <end position="11"/>
    </location>
</feature>
<feature type="domain" description="Cytoskeleton protein RodZ-like C-terminal" evidence="3">
    <location>
        <begin position="224"/>
        <end position="281"/>
    </location>
</feature>
<dbReference type="OrthoDB" id="9797543at2"/>
<accession>U7DDI2</accession>
<dbReference type="Gene3D" id="1.10.260.40">
    <property type="entry name" value="lambda repressor-like DNA-binding domains"/>
    <property type="match status" value="1"/>
</dbReference>
<dbReference type="Pfam" id="PF13464">
    <property type="entry name" value="RodZ_C"/>
    <property type="match status" value="1"/>
</dbReference>
<comment type="caution">
    <text evidence="4">The sequence shown here is derived from an EMBL/GenBank/DDBJ whole genome shotgun (WGS) entry which is preliminary data.</text>
</comment>
<evidence type="ECO:0000256" key="1">
    <source>
        <dbReference type="SAM" id="MobiDB-lite"/>
    </source>
</evidence>
<dbReference type="STRING" id="1313304.CALK_0434"/>
<name>U7DDI2_9BACT</name>
<feature type="compositionally biased region" description="Polar residues" evidence="1">
    <location>
        <begin position="200"/>
        <end position="213"/>
    </location>
</feature>
<evidence type="ECO:0000313" key="4">
    <source>
        <dbReference type="EMBL" id="ERP38946.1"/>
    </source>
</evidence>
<evidence type="ECO:0000259" key="3">
    <source>
        <dbReference type="Pfam" id="PF13464"/>
    </source>
</evidence>
<reference evidence="4 5" key="1">
    <citation type="journal article" date="2013" name="Environ. Microbiol.">
        <title>Genome analysis of Chitinivibrio alkaliphilus gen. nov., sp. nov., a novel extremely haloalkaliphilic anaerobic chitinolytic bacterium from the candidate phylum Termite Group 3.</title>
        <authorList>
            <person name="Sorokin D.Y."/>
            <person name="Gumerov V.M."/>
            <person name="Rakitin A.L."/>
            <person name="Beletsky A.V."/>
            <person name="Damste J.S."/>
            <person name="Muyzer G."/>
            <person name="Mardanov A.V."/>
            <person name="Ravin N.V."/>
        </authorList>
    </citation>
    <scope>NUCLEOTIDE SEQUENCE [LARGE SCALE GENOMIC DNA]</scope>
    <source>
        <strain evidence="4 5">ACht1</strain>
    </source>
</reference>
<feature type="compositionally biased region" description="Basic and acidic residues" evidence="1">
    <location>
        <begin position="16"/>
        <end position="35"/>
    </location>
</feature>
<dbReference type="InterPro" id="IPR010982">
    <property type="entry name" value="Lambda_DNA-bd_dom_sf"/>
</dbReference>
<dbReference type="PANTHER" id="PTHR34475">
    <property type="match status" value="1"/>
</dbReference>
<proteinExistence type="predicted"/>
<dbReference type="Pfam" id="PF13413">
    <property type="entry name" value="HTH_25"/>
    <property type="match status" value="1"/>
</dbReference>
<organism evidence="4 5">
    <name type="scientific">Chitinivibrio alkaliphilus ACht1</name>
    <dbReference type="NCBI Taxonomy" id="1313304"/>
    <lineage>
        <taxon>Bacteria</taxon>
        <taxon>Pseudomonadati</taxon>
        <taxon>Fibrobacterota</taxon>
        <taxon>Chitinivibrionia</taxon>
        <taxon>Chitinivibrionales</taxon>
        <taxon>Chitinivibrionaceae</taxon>
        <taxon>Chitinivibrio</taxon>
    </lineage>
</organism>
<dbReference type="InterPro" id="IPR025194">
    <property type="entry name" value="RodZ-like_C"/>
</dbReference>
<dbReference type="RefSeq" id="WP_022635974.1">
    <property type="nucleotide sequence ID" value="NZ_ASJR01000003.1"/>
</dbReference>
<sequence>MNTNDTPSFNPNTPPEHSKNEESSKQPKQERVGEILKRERVKRRISIAHIAEDLKINEVYIEALEKSEYQTLPAPPYGRVYIKTIATYLDLDVDRLLKKYADETNNVLPDPQRERQNTITINVQDEKKHSHLLPIAVIFVLVGIFAYILHQQNQEDIEETPDTLQQEPSTPQPEHESYPDPFPQDTEEPAVPAQDDNDTTHTPTADTSNTTDSEALRISLDISSDSTWMQIYADGRRVENGIYYDQTILLEASDSIHINVGNNSAVTYTLNGEPLDLSGQRIRFTRITPEGVTELSRADWNAVFGQ</sequence>
<keyword evidence="2" id="KW-0472">Membrane</keyword>
<keyword evidence="5" id="KW-1185">Reference proteome</keyword>
<protein>
    <submittedName>
        <fullName evidence="4">XRE family transcriptional regulator</fullName>
    </submittedName>
</protein>